<dbReference type="PANTHER" id="PTHR34477">
    <property type="entry name" value="UPF0213 PROTEIN YHBQ"/>
    <property type="match status" value="1"/>
</dbReference>
<evidence type="ECO:0000259" key="1">
    <source>
        <dbReference type="PROSITE" id="PS50164"/>
    </source>
</evidence>
<dbReference type="PROSITE" id="PS50164">
    <property type="entry name" value="GIY_YIG"/>
    <property type="match status" value="1"/>
</dbReference>
<dbReference type="SUPFAM" id="SSF82771">
    <property type="entry name" value="GIY-YIG endonuclease"/>
    <property type="match status" value="1"/>
</dbReference>
<sequence>MSQWFVYILKCNDDSLYTGVTTDVERRVKEHNHDAKLGASYTRARRPVKLVYSEQCEDRSQAQKREVGIKRLKRIDKQALIKKD</sequence>
<dbReference type="InterPro" id="IPR050190">
    <property type="entry name" value="UPF0213_domain"/>
</dbReference>
<evidence type="ECO:0000313" key="2">
    <source>
        <dbReference type="EMBL" id="VAW91110.1"/>
    </source>
</evidence>
<dbReference type="GO" id="GO:0004519">
    <property type="term" value="F:endonuclease activity"/>
    <property type="evidence" value="ECO:0007669"/>
    <property type="project" value="UniProtKB-KW"/>
</dbReference>
<proteinExistence type="predicted"/>
<dbReference type="Gene3D" id="3.40.1440.10">
    <property type="entry name" value="GIY-YIG endonuclease"/>
    <property type="match status" value="1"/>
</dbReference>
<dbReference type="PANTHER" id="PTHR34477:SF1">
    <property type="entry name" value="UPF0213 PROTEIN YHBQ"/>
    <property type="match status" value="1"/>
</dbReference>
<keyword evidence="2" id="KW-0378">Hydrolase</keyword>
<dbReference type="Pfam" id="PF01541">
    <property type="entry name" value="GIY-YIG"/>
    <property type="match status" value="1"/>
</dbReference>
<gene>
    <name evidence="2" type="ORF">MNBD_GAMMA21-2110</name>
</gene>
<keyword evidence="2" id="KW-0255">Endonuclease</keyword>
<organism evidence="2">
    <name type="scientific">hydrothermal vent metagenome</name>
    <dbReference type="NCBI Taxonomy" id="652676"/>
    <lineage>
        <taxon>unclassified sequences</taxon>
        <taxon>metagenomes</taxon>
        <taxon>ecological metagenomes</taxon>
    </lineage>
</organism>
<protein>
    <submittedName>
        <fullName evidence="2">COG2827: putative endonuclease containing a URI domain</fullName>
    </submittedName>
</protein>
<reference evidence="2" key="1">
    <citation type="submission" date="2018-06" db="EMBL/GenBank/DDBJ databases">
        <authorList>
            <person name="Zhirakovskaya E."/>
        </authorList>
    </citation>
    <scope>NUCLEOTIDE SEQUENCE</scope>
</reference>
<dbReference type="InterPro" id="IPR035901">
    <property type="entry name" value="GIY-YIG_endonuc_sf"/>
</dbReference>
<keyword evidence="2" id="KW-0540">Nuclease</keyword>
<dbReference type="InterPro" id="IPR000305">
    <property type="entry name" value="GIY-YIG_endonuc"/>
</dbReference>
<dbReference type="AlphaFoldDB" id="A0A3B0ZPI4"/>
<feature type="domain" description="GIY-YIG" evidence="1">
    <location>
        <begin position="2"/>
        <end position="79"/>
    </location>
</feature>
<accession>A0A3B0ZPI4</accession>
<name>A0A3B0ZPI4_9ZZZZ</name>
<dbReference type="CDD" id="cd10456">
    <property type="entry name" value="GIY-YIG_UPF0213"/>
    <property type="match status" value="1"/>
</dbReference>
<dbReference type="EMBL" id="UOFR01000009">
    <property type="protein sequence ID" value="VAW91110.1"/>
    <property type="molecule type" value="Genomic_DNA"/>
</dbReference>